<feature type="non-terminal residue" evidence="1">
    <location>
        <position position="75"/>
    </location>
</feature>
<evidence type="ECO:0000313" key="1">
    <source>
        <dbReference type="EMBL" id="GMT05468.1"/>
    </source>
</evidence>
<dbReference type="AlphaFoldDB" id="A0AAV5UGP6"/>
<dbReference type="Proteomes" id="UP001432027">
    <property type="component" value="Unassembled WGS sequence"/>
</dbReference>
<evidence type="ECO:0000313" key="2">
    <source>
        <dbReference type="Proteomes" id="UP001432027"/>
    </source>
</evidence>
<organism evidence="1 2">
    <name type="scientific">Pristionchus entomophagus</name>
    <dbReference type="NCBI Taxonomy" id="358040"/>
    <lineage>
        <taxon>Eukaryota</taxon>
        <taxon>Metazoa</taxon>
        <taxon>Ecdysozoa</taxon>
        <taxon>Nematoda</taxon>
        <taxon>Chromadorea</taxon>
        <taxon>Rhabditida</taxon>
        <taxon>Rhabditina</taxon>
        <taxon>Diplogasteromorpha</taxon>
        <taxon>Diplogasteroidea</taxon>
        <taxon>Neodiplogasteridae</taxon>
        <taxon>Pristionchus</taxon>
    </lineage>
</organism>
<sequence>LLLFLLRLSSTSYLDIVGDILALDCRDSPRWIIPITRRATLRALFGREEGRCRLAASDHEVDGCNRREQHWREKC</sequence>
<accession>A0AAV5UGP6</accession>
<reference evidence="1" key="1">
    <citation type="submission" date="2023-10" db="EMBL/GenBank/DDBJ databases">
        <title>Genome assembly of Pristionchus species.</title>
        <authorList>
            <person name="Yoshida K."/>
            <person name="Sommer R.J."/>
        </authorList>
    </citation>
    <scope>NUCLEOTIDE SEQUENCE</scope>
    <source>
        <strain evidence="1">RS0144</strain>
    </source>
</reference>
<gene>
    <name evidence="1" type="ORF">PENTCL1PPCAC_27642</name>
</gene>
<name>A0AAV5UGP6_9BILA</name>
<proteinExistence type="predicted"/>
<dbReference type="EMBL" id="BTSX01000006">
    <property type="protein sequence ID" value="GMT05468.1"/>
    <property type="molecule type" value="Genomic_DNA"/>
</dbReference>
<comment type="caution">
    <text evidence="1">The sequence shown here is derived from an EMBL/GenBank/DDBJ whole genome shotgun (WGS) entry which is preliminary data.</text>
</comment>
<keyword evidence="2" id="KW-1185">Reference proteome</keyword>
<protein>
    <submittedName>
        <fullName evidence="1">Uncharacterized protein</fullName>
    </submittedName>
</protein>
<feature type="non-terminal residue" evidence="1">
    <location>
        <position position="1"/>
    </location>
</feature>